<comment type="caution">
    <text evidence="2">The sequence shown here is derived from an EMBL/GenBank/DDBJ whole genome shotgun (WGS) entry which is preliminary data.</text>
</comment>
<name>A0A1E7N1E4_KITAU</name>
<proteinExistence type="predicted"/>
<dbReference type="AlphaFoldDB" id="A0A1E7N1E4"/>
<feature type="region of interest" description="Disordered" evidence="1">
    <location>
        <begin position="60"/>
        <end position="84"/>
    </location>
</feature>
<keyword evidence="3" id="KW-1185">Reference proteome</keyword>
<sequence length="101" mass="10683">MRRLRVTTCGAAWTFVIRTGPSWWQTIAPGEGTSSRRSTTIGTKAWDAASCQLAARSEADSRAVERDTGTGFLSGRSAGGGPVHRCAFRVTMPAGPGRDIA</sequence>
<dbReference type="EMBL" id="JPRF03000045">
    <property type="protein sequence ID" value="OEV34502.1"/>
    <property type="molecule type" value="Genomic_DNA"/>
</dbReference>
<evidence type="ECO:0000256" key="1">
    <source>
        <dbReference type="SAM" id="MobiDB-lite"/>
    </source>
</evidence>
<protein>
    <submittedName>
        <fullName evidence="2">Uncharacterized protein</fullName>
    </submittedName>
</protein>
<evidence type="ECO:0000313" key="3">
    <source>
        <dbReference type="Proteomes" id="UP000037395"/>
    </source>
</evidence>
<organism evidence="2 3">
    <name type="scientific">Kitasatospora aureofaciens</name>
    <name type="common">Streptomyces aureofaciens</name>
    <dbReference type="NCBI Taxonomy" id="1894"/>
    <lineage>
        <taxon>Bacteria</taxon>
        <taxon>Bacillati</taxon>
        <taxon>Actinomycetota</taxon>
        <taxon>Actinomycetes</taxon>
        <taxon>Kitasatosporales</taxon>
        <taxon>Streptomycetaceae</taxon>
        <taxon>Kitasatospora</taxon>
    </lineage>
</organism>
<reference evidence="2" key="1">
    <citation type="submission" date="2016-08" db="EMBL/GenBank/DDBJ databases">
        <title>Sequencing, Assembly and Comparative Genomics of S. aureofaciens ATCC 10762.</title>
        <authorList>
            <person name="Gradnigo J.S."/>
            <person name="Johnson N."/>
            <person name="Somerville G.A."/>
        </authorList>
    </citation>
    <scope>NUCLEOTIDE SEQUENCE [LARGE SCALE GENOMIC DNA]</scope>
    <source>
        <strain evidence="2">ATCC 10762</strain>
    </source>
</reference>
<accession>A0A1E7N1E4</accession>
<dbReference type="Proteomes" id="UP000037395">
    <property type="component" value="Unassembled WGS sequence"/>
</dbReference>
<evidence type="ECO:0000313" key="2">
    <source>
        <dbReference type="EMBL" id="OEV34502.1"/>
    </source>
</evidence>
<gene>
    <name evidence="2" type="ORF">HS99_0035480</name>
</gene>